<keyword evidence="3" id="KW-1185">Reference proteome</keyword>
<organism evidence="2 3">
    <name type="scientific">Candidatus Minimicrobia vallesae</name>
    <dbReference type="NCBI Taxonomy" id="2841264"/>
    <lineage>
        <taxon>Bacteria</taxon>
        <taxon>Candidatus Saccharimonadota</taxon>
        <taxon>Candidatus Saccharimonadota incertae sedis</taxon>
        <taxon>Candidatus Minimicrobia</taxon>
    </lineage>
</organism>
<evidence type="ECO:0000313" key="3">
    <source>
        <dbReference type="Proteomes" id="UP000677117"/>
    </source>
</evidence>
<dbReference type="RefSeq" id="WP_232736289.1">
    <property type="nucleotide sequence ID" value="NZ_CP076459.1"/>
</dbReference>
<dbReference type="InterPro" id="IPR012902">
    <property type="entry name" value="N_methyl_site"/>
</dbReference>
<keyword evidence="1" id="KW-0812">Transmembrane</keyword>
<dbReference type="EMBL" id="CP076459">
    <property type="protein sequence ID" value="QWQ31525.1"/>
    <property type="molecule type" value="Genomic_DNA"/>
</dbReference>
<evidence type="ECO:0000313" key="2">
    <source>
        <dbReference type="EMBL" id="QWQ31525.1"/>
    </source>
</evidence>
<sequence>MLREVVLMRKFNRGDTLVEVLLGVTIFSLVAVIALETMNRGMAIAQYSLETTLVRQQVDAQAEMLRYAHDMKNDTWKKLVDNNSVSVSVVNGNEGNLGAEKCPDDFSTKEFALAATPSLASKISILNNPGDYKQKAETYARVDSDTKKTYGISVRLVKPSTTVGSRDSNKYDAYYIKACWMPVGSQNAGDYWYDCEVI</sequence>
<feature type="transmembrane region" description="Helical" evidence="1">
    <location>
        <begin position="20"/>
        <end position="38"/>
    </location>
</feature>
<dbReference type="NCBIfam" id="TIGR02532">
    <property type="entry name" value="IV_pilin_GFxxxE"/>
    <property type="match status" value="1"/>
</dbReference>
<proteinExistence type="predicted"/>
<keyword evidence="1" id="KW-1133">Transmembrane helix</keyword>
<dbReference type="KEGG" id="mvl:KOY49_00590"/>
<dbReference type="AlphaFoldDB" id="A0A8F1MAH8"/>
<keyword evidence="1" id="KW-0472">Membrane</keyword>
<accession>A0A8F1MAH8</accession>
<protein>
    <submittedName>
        <fullName evidence="2">Type II secretion system GspH family protein</fullName>
    </submittedName>
</protein>
<reference evidence="2" key="1">
    <citation type="submission" date="2021-06" db="EMBL/GenBank/DDBJ databases">
        <title>An adapted protocol for Saccharibacteria cultivation: two new species join this phylum of Candidate Phyla Radiations.</title>
        <authorList>
            <person name="Ibrahim A."/>
            <person name="Maatouk M."/>
            <person name="Raoult D."/>
            <person name="Bittar F."/>
        </authorList>
    </citation>
    <scope>NUCLEOTIDE SEQUENCE</scope>
    <source>
        <strain evidence="2">IHU2</strain>
    </source>
</reference>
<evidence type="ECO:0000256" key="1">
    <source>
        <dbReference type="SAM" id="Phobius"/>
    </source>
</evidence>
<gene>
    <name evidence="2" type="ORF">KOY49_00590</name>
</gene>
<dbReference type="Proteomes" id="UP000677117">
    <property type="component" value="Chromosome"/>
</dbReference>
<name>A0A8F1MAH8_9BACT</name>